<evidence type="ECO:0000256" key="17">
    <source>
        <dbReference type="ARBA" id="ARBA00022984"/>
    </source>
</evidence>
<dbReference type="GO" id="GO:0008360">
    <property type="term" value="P:regulation of cell shape"/>
    <property type="evidence" value="ECO:0007669"/>
    <property type="project" value="UniProtKB-KW"/>
</dbReference>
<evidence type="ECO:0000256" key="2">
    <source>
        <dbReference type="ARBA" id="ARBA00004752"/>
    </source>
</evidence>
<reference evidence="32" key="1">
    <citation type="submission" date="2019-01" db="EMBL/GenBank/DDBJ databases">
        <title>Cytophagaceae bacterium strain CAR-16.</title>
        <authorList>
            <person name="Chen W.-M."/>
        </authorList>
    </citation>
    <scope>NUCLEOTIDE SEQUENCE [LARGE SCALE GENOMIC DNA]</scope>
    <source>
        <strain evidence="32">CHR27</strain>
    </source>
</reference>
<dbReference type="Gene3D" id="1.10.3810.10">
    <property type="entry name" value="Biosynthetic peptidoglycan transglycosylase-like"/>
    <property type="match status" value="1"/>
</dbReference>
<evidence type="ECO:0000313" key="31">
    <source>
        <dbReference type="EMBL" id="RXR26527.1"/>
    </source>
</evidence>
<dbReference type="InterPro" id="IPR023346">
    <property type="entry name" value="Lysozyme-like_dom_sf"/>
</dbReference>
<dbReference type="GO" id="GO:0005886">
    <property type="term" value="C:plasma membrane"/>
    <property type="evidence" value="ECO:0007669"/>
    <property type="project" value="UniProtKB-SubCell"/>
</dbReference>
<dbReference type="InterPro" id="IPR012338">
    <property type="entry name" value="Beta-lactam/transpept-like"/>
</dbReference>
<evidence type="ECO:0000259" key="30">
    <source>
        <dbReference type="Pfam" id="PF17092"/>
    </source>
</evidence>
<dbReference type="GO" id="GO:0008658">
    <property type="term" value="F:penicillin binding"/>
    <property type="evidence" value="ECO:0007669"/>
    <property type="project" value="InterPro"/>
</dbReference>
<evidence type="ECO:0000259" key="29">
    <source>
        <dbReference type="Pfam" id="PF00912"/>
    </source>
</evidence>
<dbReference type="FunFam" id="1.10.3810.10:FF:000001">
    <property type="entry name" value="Penicillin-binding protein 1A"/>
    <property type="match status" value="1"/>
</dbReference>
<evidence type="ECO:0000256" key="21">
    <source>
        <dbReference type="ARBA" id="ARBA00023268"/>
    </source>
</evidence>
<dbReference type="Pfam" id="PF17092">
    <property type="entry name" value="PCB_OB"/>
    <property type="match status" value="1"/>
</dbReference>
<comment type="catalytic activity">
    <reaction evidence="23">
        <text>Preferential cleavage: (Ac)2-L-Lys-D-Ala-|-D-Ala. Also transpeptidation of peptidyl-alanyl moieties that are N-acyl substituents of D-alanine.</text>
        <dbReference type="EC" id="3.4.16.4"/>
    </reaction>
</comment>
<evidence type="ECO:0000256" key="6">
    <source>
        <dbReference type="ARBA" id="ARBA00018638"/>
    </source>
</evidence>
<keyword evidence="17" id="KW-0573">Peptidoglycan synthesis</keyword>
<evidence type="ECO:0000259" key="28">
    <source>
        <dbReference type="Pfam" id="PF00905"/>
    </source>
</evidence>
<dbReference type="EC" id="3.4.16.4" evidence="5"/>
<dbReference type="InterPro" id="IPR050396">
    <property type="entry name" value="Glycosyltr_51/Transpeptidase"/>
</dbReference>
<keyword evidence="8" id="KW-0997">Cell inner membrane</keyword>
<feature type="compositionally biased region" description="Basic and acidic residues" evidence="26">
    <location>
        <begin position="810"/>
        <end position="828"/>
    </location>
</feature>
<comment type="pathway">
    <text evidence="2">Cell wall biogenesis; peptidoglycan biosynthesis.</text>
</comment>
<keyword evidence="20" id="KW-0046">Antibiotic resistance</keyword>
<comment type="similarity">
    <text evidence="3">In the C-terminal section; belongs to the transpeptidase family.</text>
</comment>
<evidence type="ECO:0000256" key="23">
    <source>
        <dbReference type="ARBA" id="ARBA00034000"/>
    </source>
</evidence>
<dbReference type="Pfam" id="PF00912">
    <property type="entry name" value="Transgly"/>
    <property type="match status" value="1"/>
</dbReference>
<dbReference type="RefSeq" id="WP_129404933.1">
    <property type="nucleotide sequence ID" value="NZ_SBKP01000014.1"/>
</dbReference>
<dbReference type="PANTHER" id="PTHR32282:SF27">
    <property type="entry name" value="PENICILLIN-BINDING PROTEIN 1A"/>
    <property type="match status" value="1"/>
</dbReference>
<dbReference type="EMBL" id="SBKP01000014">
    <property type="protein sequence ID" value="RXR26527.1"/>
    <property type="molecule type" value="Genomic_DNA"/>
</dbReference>
<comment type="similarity">
    <text evidence="4">In the N-terminal section; belongs to the glycosyltransferase 51 family.</text>
</comment>
<dbReference type="InterPro" id="IPR036950">
    <property type="entry name" value="PBP_transglycosylase"/>
</dbReference>
<keyword evidence="21" id="KW-0511">Multifunctional enzyme</keyword>
<keyword evidence="32" id="KW-1185">Reference proteome</keyword>
<gene>
    <name evidence="31" type="ORF">EQG66_12505</name>
</gene>
<proteinExistence type="inferred from homology"/>
<feature type="domain" description="Penicillin-binding protein OB-like" evidence="30">
    <location>
        <begin position="363"/>
        <end position="461"/>
    </location>
</feature>
<evidence type="ECO:0000256" key="1">
    <source>
        <dbReference type="ARBA" id="ARBA00004249"/>
    </source>
</evidence>
<evidence type="ECO:0000256" key="10">
    <source>
        <dbReference type="ARBA" id="ARBA00022670"/>
    </source>
</evidence>
<organism evidence="31 32">
    <name type="scientific">Sphingobium fluviale</name>
    <dbReference type="NCBI Taxonomy" id="2506423"/>
    <lineage>
        <taxon>Bacteria</taxon>
        <taxon>Pseudomonadati</taxon>
        <taxon>Pseudomonadota</taxon>
        <taxon>Alphaproteobacteria</taxon>
        <taxon>Sphingomonadales</taxon>
        <taxon>Sphingomonadaceae</taxon>
        <taxon>Sphingobium</taxon>
    </lineage>
</organism>
<evidence type="ECO:0000256" key="14">
    <source>
        <dbReference type="ARBA" id="ARBA00022801"/>
    </source>
</evidence>
<evidence type="ECO:0000256" key="8">
    <source>
        <dbReference type="ARBA" id="ARBA00022519"/>
    </source>
</evidence>
<evidence type="ECO:0000256" key="24">
    <source>
        <dbReference type="ARBA" id="ARBA00044770"/>
    </source>
</evidence>
<evidence type="ECO:0000256" key="13">
    <source>
        <dbReference type="ARBA" id="ARBA00022692"/>
    </source>
</evidence>
<dbReference type="OrthoDB" id="9766909at2"/>
<dbReference type="GO" id="GO:0030288">
    <property type="term" value="C:outer membrane-bounded periplasmic space"/>
    <property type="evidence" value="ECO:0007669"/>
    <property type="project" value="TreeGrafter"/>
</dbReference>
<dbReference type="GO" id="GO:0071555">
    <property type="term" value="P:cell wall organization"/>
    <property type="evidence" value="ECO:0007669"/>
    <property type="project" value="UniProtKB-KW"/>
</dbReference>
<dbReference type="GO" id="GO:0009002">
    <property type="term" value="F:serine-type D-Ala-D-Ala carboxypeptidase activity"/>
    <property type="evidence" value="ECO:0007669"/>
    <property type="project" value="UniProtKB-EC"/>
</dbReference>
<evidence type="ECO:0000256" key="16">
    <source>
        <dbReference type="ARBA" id="ARBA00022968"/>
    </source>
</evidence>
<evidence type="ECO:0000256" key="4">
    <source>
        <dbReference type="ARBA" id="ARBA00007739"/>
    </source>
</evidence>
<keyword evidence="11" id="KW-0328">Glycosyltransferase</keyword>
<evidence type="ECO:0000256" key="20">
    <source>
        <dbReference type="ARBA" id="ARBA00023251"/>
    </source>
</evidence>
<keyword evidence="22" id="KW-0961">Cell wall biogenesis/degradation</keyword>
<evidence type="ECO:0000256" key="22">
    <source>
        <dbReference type="ARBA" id="ARBA00023316"/>
    </source>
</evidence>
<evidence type="ECO:0000256" key="18">
    <source>
        <dbReference type="ARBA" id="ARBA00022989"/>
    </source>
</evidence>
<dbReference type="SUPFAM" id="SSF56601">
    <property type="entry name" value="beta-lactamase/transpeptidase-like"/>
    <property type="match status" value="1"/>
</dbReference>
<evidence type="ECO:0000256" key="27">
    <source>
        <dbReference type="SAM" id="Phobius"/>
    </source>
</evidence>
<dbReference type="EC" id="2.4.99.28" evidence="24"/>
<dbReference type="Proteomes" id="UP000290958">
    <property type="component" value="Unassembled WGS sequence"/>
</dbReference>
<dbReference type="InterPro" id="IPR031376">
    <property type="entry name" value="PCB_OB"/>
</dbReference>
<keyword evidence="18 27" id="KW-1133">Transmembrane helix</keyword>
<dbReference type="UniPathway" id="UPA00219"/>
<comment type="caution">
    <text evidence="31">The sequence shown here is derived from an EMBL/GenBank/DDBJ whole genome shotgun (WGS) entry which is preliminary data.</text>
</comment>
<keyword evidence="16" id="KW-0735">Signal-anchor</keyword>
<accession>A0A4Q1KDV0</accession>
<evidence type="ECO:0000256" key="3">
    <source>
        <dbReference type="ARBA" id="ARBA00007090"/>
    </source>
</evidence>
<comment type="subcellular location">
    <subcellularLocation>
        <location evidence="1">Cell inner membrane</location>
        <topology evidence="1">Single-pass type II membrane protein</topology>
    </subcellularLocation>
</comment>
<comment type="catalytic activity">
    <reaction evidence="25">
        <text>[GlcNAc-(1-&gt;4)-Mur2Ac(oyl-L-Ala-gamma-D-Glu-L-Lys-D-Ala-D-Ala)](n)-di-trans,octa-cis-undecaprenyl diphosphate + beta-D-GlcNAc-(1-&gt;4)-Mur2Ac(oyl-L-Ala-gamma-D-Glu-L-Lys-D-Ala-D-Ala)-di-trans,octa-cis-undecaprenyl diphosphate = [GlcNAc-(1-&gt;4)-Mur2Ac(oyl-L-Ala-gamma-D-Glu-L-Lys-D-Ala-D-Ala)](n+1)-di-trans,octa-cis-undecaprenyl diphosphate + di-trans,octa-cis-undecaprenyl diphosphate + H(+)</text>
        <dbReference type="Rhea" id="RHEA:23708"/>
        <dbReference type="Rhea" id="RHEA-COMP:9602"/>
        <dbReference type="Rhea" id="RHEA-COMP:9603"/>
        <dbReference type="ChEBI" id="CHEBI:15378"/>
        <dbReference type="ChEBI" id="CHEBI:58405"/>
        <dbReference type="ChEBI" id="CHEBI:60033"/>
        <dbReference type="ChEBI" id="CHEBI:78435"/>
        <dbReference type="EC" id="2.4.99.28"/>
    </reaction>
</comment>
<dbReference type="InterPro" id="IPR001264">
    <property type="entry name" value="Glyco_trans_51"/>
</dbReference>
<dbReference type="AlphaFoldDB" id="A0A4Q1KDV0"/>
<sequence length="849" mass="93728">MNDAGAENTSEDRFSYRVTRGVSDARLTLAGWWQKRWVRRATYVFGAVLVFFALFWAIFARDLPNAEALADYEPSLPSVVRDVNGEPVYSYARERRVQLSYNDFPPQLIRAVLSAEDKTFFSHHGVDFTGLAGAVIDYASKIGSGERAKGGSTITQQVAKNLLLGDEYSPTRKIREMILAYRIERAMTKQQILELYLNQIFLGRNAYGVQAASRAYFNKDVGELKLHQFAFLAILPKGPANYRPETEKGYARALERRNWALGEMKQNGWITDTQYRDATSRPIDAVNQLGTLFDSARADAGGYYMEEVRRRLIEKFGDTEEDGPNSVYAGGLWIRTPYDAEIQGRTRDALRNGLLRYSGGHGWSGPIATIEMDDQWRSRFASSFKSIDYQDWRVAVVVSKDRGAAELGLSGGKTGTLPASLAQTPYRKIGGPAFNALKPGDMIVVKPMGGSTYALRSVPEVSGGMMVQAVRTGRIYAMQGGFDSSLSSYNRVTQAQRQPGSTIKPFVYAAALDNGMTPATIIVDGPFCVWQSASLGQKCFKNFDAGGGGPHTMRWGIEQSRNLMTVRTASQTGMDRVVRTIKAMNIGDYQPYLAYALGAGETTVEKMVNAYAALANHGRLNSPRVIDYVQDRHGTVIWPDKWRACAACNAADWDGKAMPRFGRSGKQAMNPMTAYQMVHITEGVIQRGTATVLADLGRPLFGKTGTTNGPTNVWFVGGSPDLVAGVYLGYDTPRSLGGYAQGGRISAPIWKEAMAPILKDMPKEPFVAPAGIRMVRIDRRSGKRVYGAWPTSDPKPAVIWEAFKPETEPRRTIRKEELDAQAKAERARAARGPAANKDSDFLQREGGIY</sequence>
<dbReference type="GO" id="GO:0006508">
    <property type="term" value="P:proteolysis"/>
    <property type="evidence" value="ECO:0007669"/>
    <property type="project" value="UniProtKB-KW"/>
</dbReference>
<dbReference type="GO" id="GO:0008955">
    <property type="term" value="F:peptidoglycan glycosyltransferase activity"/>
    <property type="evidence" value="ECO:0007669"/>
    <property type="project" value="UniProtKB-EC"/>
</dbReference>
<keyword evidence="14" id="KW-0378">Hydrolase</keyword>
<keyword evidence="9" id="KW-0121">Carboxypeptidase</keyword>
<feature type="domain" description="Glycosyl transferase family 51" evidence="29">
    <location>
        <begin position="85"/>
        <end position="265"/>
    </location>
</feature>
<dbReference type="GO" id="GO:0009252">
    <property type="term" value="P:peptidoglycan biosynthetic process"/>
    <property type="evidence" value="ECO:0007669"/>
    <property type="project" value="UniProtKB-UniPathway"/>
</dbReference>
<evidence type="ECO:0000256" key="12">
    <source>
        <dbReference type="ARBA" id="ARBA00022679"/>
    </source>
</evidence>
<evidence type="ECO:0000256" key="15">
    <source>
        <dbReference type="ARBA" id="ARBA00022960"/>
    </source>
</evidence>
<evidence type="ECO:0000256" key="5">
    <source>
        <dbReference type="ARBA" id="ARBA00012448"/>
    </source>
</evidence>
<dbReference type="PANTHER" id="PTHR32282">
    <property type="entry name" value="BINDING PROTEIN TRANSPEPTIDASE, PUTATIVE-RELATED"/>
    <property type="match status" value="1"/>
</dbReference>
<evidence type="ECO:0000256" key="9">
    <source>
        <dbReference type="ARBA" id="ARBA00022645"/>
    </source>
</evidence>
<keyword evidence="13 27" id="KW-0812">Transmembrane</keyword>
<keyword evidence="19 27" id="KW-0472">Membrane</keyword>
<dbReference type="InterPro" id="IPR001460">
    <property type="entry name" value="PCN-bd_Tpept"/>
</dbReference>
<feature type="transmembrane region" description="Helical" evidence="27">
    <location>
        <begin position="41"/>
        <end position="59"/>
    </location>
</feature>
<feature type="region of interest" description="Disordered" evidence="26">
    <location>
        <begin position="810"/>
        <end position="849"/>
    </location>
</feature>
<dbReference type="Pfam" id="PF00905">
    <property type="entry name" value="Transpeptidase"/>
    <property type="match status" value="1"/>
</dbReference>
<evidence type="ECO:0000256" key="11">
    <source>
        <dbReference type="ARBA" id="ARBA00022676"/>
    </source>
</evidence>
<protein>
    <recommendedName>
        <fullName evidence="6">Penicillin-binding protein 1A</fullName>
        <ecNumber evidence="24">2.4.99.28</ecNumber>
        <ecNumber evidence="5">3.4.16.4</ecNumber>
    </recommendedName>
</protein>
<dbReference type="GO" id="GO:0046677">
    <property type="term" value="P:response to antibiotic"/>
    <property type="evidence" value="ECO:0007669"/>
    <property type="project" value="UniProtKB-KW"/>
</dbReference>
<evidence type="ECO:0000256" key="26">
    <source>
        <dbReference type="SAM" id="MobiDB-lite"/>
    </source>
</evidence>
<feature type="domain" description="Penicillin-binding protein transpeptidase" evidence="28">
    <location>
        <begin position="464"/>
        <end position="754"/>
    </location>
</feature>
<keyword evidence="15" id="KW-0133">Cell shape</keyword>
<name>A0A4Q1KDV0_9SPHN</name>
<evidence type="ECO:0000313" key="32">
    <source>
        <dbReference type="Proteomes" id="UP000290958"/>
    </source>
</evidence>
<dbReference type="SUPFAM" id="SSF53955">
    <property type="entry name" value="Lysozyme-like"/>
    <property type="match status" value="1"/>
</dbReference>
<keyword evidence="7" id="KW-1003">Cell membrane</keyword>
<evidence type="ECO:0000256" key="7">
    <source>
        <dbReference type="ARBA" id="ARBA00022475"/>
    </source>
</evidence>
<dbReference type="Gene3D" id="3.40.710.10">
    <property type="entry name" value="DD-peptidase/beta-lactamase superfamily"/>
    <property type="match status" value="1"/>
</dbReference>
<keyword evidence="12" id="KW-0808">Transferase</keyword>
<keyword evidence="10" id="KW-0645">Protease</keyword>
<evidence type="ECO:0000256" key="25">
    <source>
        <dbReference type="ARBA" id="ARBA00049902"/>
    </source>
</evidence>
<evidence type="ECO:0000256" key="19">
    <source>
        <dbReference type="ARBA" id="ARBA00023136"/>
    </source>
</evidence>